<dbReference type="AlphaFoldDB" id="A0A8A1MB38"/>
<dbReference type="GO" id="GO:0016829">
    <property type="term" value="F:lyase activity"/>
    <property type="evidence" value="ECO:0007669"/>
    <property type="project" value="UniProtKB-KW"/>
</dbReference>
<sequence length="113" mass="12271">MGANASTANNPSQPTAVPTSTGFAQDSGSQATCPSNEPNRPSSETYRHHKTVETTETIISGAGSKQHPSSSARYAYSCYIFHFRPPASLTICIPILNDSFAHQPFKRRSRNRS</sequence>
<evidence type="ECO:0000256" key="1">
    <source>
        <dbReference type="SAM" id="MobiDB-lite"/>
    </source>
</evidence>
<organism evidence="2 3">
    <name type="scientific">Ajellomyces capsulatus</name>
    <name type="common">Darling's disease fungus</name>
    <name type="synonym">Histoplasma capsulatum</name>
    <dbReference type="NCBI Taxonomy" id="5037"/>
    <lineage>
        <taxon>Eukaryota</taxon>
        <taxon>Fungi</taxon>
        <taxon>Dikarya</taxon>
        <taxon>Ascomycota</taxon>
        <taxon>Pezizomycotina</taxon>
        <taxon>Eurotiomycetes</taxon>
        <taxon>Eurotiomycetidae</taxon>
        <taxon>Onygenales</taxon>
        <taxon>Ajellomycetaceae</taxon>
        <taxon>Histoplasma</taxon>
    </lineage>
</organism>
<proteinExistence type="predicted"/>
<keyword evidence="2" id="KW-0456">Lyase</keyword>
<name>A0A8A1MB38_AJECA</name>
<reference evidence="2" key="1">
    <citation type="submission" date="2021-01" db="EMBL/GenBank/DDBJ databases">
        <title>Chromosome-level genome assembly of a human fungal pathogen reveals clustering of transcriptionally co-regulated genes.</title>
        <authorList>
            <person name="Voorhies M."/>
            <person name="Cohen S."/>
            <person name="Shea T.P."/>
            <person name="Petrus S."/>
            <person name="Munoz J.F."/>
            <person name="Poplawski S."/>
            <person name="Goldman W.E."/>
            <person name="Michael T."/>
            <person name="Cuomo C.A."/>
            <person name="Sil A."/>
            <person name="Beyhan S."/>
        </authorList>
    </citation>
    <scope>NUCLEOTIDE SEQUENCE</scope>
    <source>
        <strain evidence="2">WU24</strain>
    </source>
</reference>
<accession>A0A8A1MB38</accession>
<feature type="region of interest" description="Disordered" evidence="1">
    <location>
        <begin position="1"/>
        <end position="69"/>
    </location>
</feature>
<dbReference type="VEuPathDB" id="FungiDB:I7I51_00765"/>
<evidence type="ECO:0000313" key="2">
    <source>
        <dbReference type="EMBL" id="QSS63706.1"/>
    </source>
</evidence>
<feature type="compositionally biased region" description="Polar residues" evidence="1">
    <location>
        <begin position="1"/>
        <end position="44"/>
    </location>
</feature>
<gene>
    <name evidence="2" type="ORF">I7I51_00765</name>
</gene>
<protein>
    <submittedName>
        <fullName evidence="2">Cytochrome c1 heme lyase</fullName>
    </submittedName>
</protein>
<evidence type="ECO:0000313" key="3">
    <source>
        <dbReference type="Proteomes" id="UP000663671"/>
    </source>
</evidence>
<dbReference type="Proteomes" id="UP000663671">
    <property type="component" value="Chromosome 1"/>
</dbReference>
<dbReference type="EMBL" id="CP069114">
    <property type="protein sequence ID" value="QSS63706.1"/>
    <property type="molecule type" value="Genomic_DNA"/>
</dbReference>
<dbReference type="OrthoDB" id="4243at2759"/>